<dbReference type="Proteomes" id="UP001480595">
    <property type="component" value="Unassembled WGS sequence"/>
</dbReference>
<feature type="region of interest" description="Disordered" evidence="1">
    <location>
        <begin position="246"/>
        <end position="282"/>
    </location>
</feature>
<evidence type="ECO:0000256" key="1">
    <source>
        <dbReference type="SAM" id="MobiDB-lite"/>
    </source>
</evidence>
<dbReference type="GeneID" id="92093006"/>
<dbReference type="EMBL" id="JAQQWL010000009">
    <property type="protein sequence ID" value="KAK8058086.1"/>
    <property type="molecule type" value="Genomic_DNA"/>
</dbReference>
<comment type="caution">
    <text evidence="2">The sequence shown here is derived from an EMBL/GenBank/DDBJ whole genome shotgun (WGS) entry which is preliminary data.</text>
</comment>
<proteinExistence type="predicted"/>
<keyword evidence="3" id="KW-1185">Reference proteome</keyword>
<evidence type="ECO:0000313" key="2">
    <source>
        <dbReference type="EMBL" id="KAK8058086.1"/>
    </source>
</evidence>
<dbReference type="RefSeq" id="XP_066713532.1">
    <property type="nucleotide sequence ID" value="XM_066859943.1"/>
</dbReference>
<feature type="region of interest" description="Disordered" evidence="1">
    <location>
        <begin position="36"/>
        <end position="63"/>
    </location>
</feature>
<reference evidence="2 3" key="1">
    <citation type="submission" date="2023-01" db="EMBL/GenBank/DDBJ databases">
        <title>Analysis of 21 Apiospora genomes using comparative genomics revels a genus with tremendous synthesis potential of carbohydrate active enzymes and secondary metabolites.</title>
        <authorList>
            <person name="Sorensen T."/>
        </authorList>
    </citation>
    <scope>NUCLEOTIDE SEQUENCE [LARGE SCALE GENOMIC DNA]</scope>
    <source>
        <strain evidence="2 3">CBS 135458</strain>
    </source>
</reference>
<accession>A0ABR1UJ32</accession>
<protein>
    <submittedName>
        <fullName evidence="2">Uncharacterized protein</fullName>
    </submittedName>
</protein>
<name>A0ABR1UJ32_9PEZI</name>
<evidence type="ECO:0000313" key="3">
    <source>
        <dbReference type="Proteomes" id="UP001480595"/>
    </source>
</evidence>
<gene>
    <name evidence="2" type="ORF">PG994_008534</name>
</gene>
<sequence>MRTFESQSIANEDERKAIGYIQEALDEKRKRILAERQRSLSRTAPNVSTDSDSSEEELDEFSAVGPKTEYGQNWLRPKAAGTYRDWPPVTTYSVNRSLYSGQWLQTATGRAWLRSTDGYDWLNSEQAWRFLREPNDGHVFLSEPDGWEWLRSWGGQAWLDEDDVTRLYLTSPTSKEWRNSPEGRNWWEPRPEYRHDFPEPSKKAKERQTRTYKEDDDWQYLGNHFTFFNMNLVYKVTFVRFKKQRPVRDDEPPEDYEYHGYPEDKGKKPMYTLASRETRQSA</sequence>
<organism evidence="2 3">
    <name type="scientific">Apiospora phragmitis</name>
    <dbReference type="NCBI Taxonomy" id="2905665"/>
    <lineage>
        <taxon>Eukaryota</taxon>
        <taxon>Fungi</taxon>
        <taxon>Dikarya</taxon>
        <taxon>Ascomycota</taxon>
        <taxon>Pezizomycotina</taxon>
        <taxon>Sordariomycetes</taxon>
        <taxon>Xylariomycetidae</taxon>
        <taxon>Amphisphaeriales</taxon>
        <taxon>Apiosporaceae</taxon>
        <taxon>Apiospora</taxon>
    </lineage>
</organism>
<feature type="compositionally biased region" description="Basic and acidic residues" evidence="1">
    <location>
        <begin position="246"/>
        <end position="267"/>
    </location>
</feature>